<dbReference type="GO" id="GO:0003677">
    <property type="term" value="F:DNA binding"/>
    <property type="evidence" value="ECO:0007669"/>
    <property type="project" value="UniProtKB-KW"/>
</dbReference>
<dbReference type="InterPro" id="IPR042115">
    <property type="entry name" value="PriA_3primeBD_sf"/>
</dbReference>
<dbReference type="AlphaFoldDB" id="A0A6J5YJZ7"/>
<evidence type="ECO:0000256" key="2">
    <source>
        <dbReference type="ARBA" id="ARBA00022840"/>
    </source>
</evidence>
<dbReference type="GO" id="GO:0005524">
    <property type="term" value="F:ATP binding"/>
    <property type="evidence" value="ECO:0007669"/>
    <property type="project" value="UniProtKB-KW"/>
</dbReference>
<accession>A0A6J5YJZ7</accession>
<dbReference type="GO" id="GO:0006310">
    <property type="term" value="P:DNA recombination"/>
    <property type="evidence" value="ECO:0007669"/>
    <property type="project" value="TreeGrafter"/>
</dbReference>
<keyword evidence="1" id="KW-0547">Nucleotide-binding</keyword>
<keyword evidence="2" id="KW-0067">ATP-binding</keyword>
<dbReference type="GO" id="GO:0006270">
    <property type="term" value="P:DNA replication initiation"/>
    <property type="evidence" value="ECO:0007669"/>
    <property type="project" value="TreeGrafter"/>
</dbReference>
<dbReference type="Gene3D" id="3.40.50.300">
    <property type="entry name" value="P-loop containing nucleotide triphosphate hydrolases"/>
    <property type="match status" value="1"/>
</dbReference>
<reference evidence="5" key="1">
    <citation type="submission" date="2020-05" db="EMBL/GenBank/DDBJ databases">
        <authorList>
            <person name="Chiriac C."/>
            <person name="Salcher M."/>
            <person name="Ghai R."/>
            <person name="Kavagutti S V."/>
        </authorList>
    </citation>
    <scope>NUCLEOTIDE SEQUENCE</scope>
</reference>
<dbReference type="PANTHER" id="PTHR30580:SF0">
    <property type="entry name" value="PRIMOSOMAL PROTEIN N"/>
    <property type="match status" value="1"/>
</dbReference>
<gene>
    <name evidence="5" type="ORF">UFOPK3574_00021</name>
</gene>
<evidence type="ECO:0000256" key="3">
    <source>
        <dbReference type="ARBA" id="ARBA00023125"/>
    </source>
</evidence>
<sequence>MSIARPLRLKTETARRVEKVAAESSPIAKVWVDNGVAHLDGLFDYLVPARLDSEVRIGVRISVDFAGRECEALVVERSEGTTTGLKFISKVLAPTIVAPQGLLDLITASCARWIAHPYDFLRSAIPPRAVGIDKLHRSVSPEIKPGFPFKSTKTYIHVQPHEDAISKLAEFALTKVKTGSILIITPEERELELLAQALGEKVCILSGSLTRSVRYQNYLRSITESNLITIGTRSAIFAFPPDLQTIVIFREGAESHYEPRSPGWNTRDVALIRSETSGCDLFFVGYSPSLETALLAERNQMKMLRKRNRLKVSNFESINGELLPNRIFPPIRNALKSGPVLFLIPRKGYASSLMCKKCRNIVSCECGGKVTRRKSGIDPDCSICGKIHHSLKCRWCESDALIMLGRGGERHTEEIGRAFSNFPTYYSTADSQILNLPNSPALVIATSGMEPRVEGGYSAVVLLEGDSFFSFSDLRAQERARETFFIAAACVSADGLVITVVNSTNPISSALAQWNPKVLARRELAERSELNLPPFSRSIVMEVESAEATSIVAGFKKALLDLRLPASSRVLGPAQSNDNKSKILLTADKSDSDQLLKFVGDYIRHRAVTKKKTLSVRVDPYSLT</sequence>
<evidence type="ECO:0000313" key="5">
    <source>
        <dbReference type="EMBL" id="CAB4329337.1"/>
    </source>
</evidence>
<dbReference type="EMBL" id="CAESAF010000001">
    <property type="protein sequence ID" value="CAB4329337.1"/>
    <property type="molecule type" value="Genomic_DNA"/>
</dbReference>
<dbReference type="GO" id="GO:0006302">
    <property type="term" value="P:double-strand break repair"/>
    <property type="evidence" value="ECO:0007669"/>
    <property type="project" value="TreeGrafter"/>
</dbReference>
<dbReference type="GO" id="GO:0043138">
    <property type="term" value="F:3'-5' DNA helicase activity"/>
    <property type="evidence" value="ECO:0007669"/>
    <property type="project" value="TreeGrafter"/>
</dbReference>
<feature type="domain" description="Primosomal protein N' 3' DNA-binding" evidence="4">
    <location>
        <begin position="35"/>
        <end position="126"/>
    </location>
</feature>
<evidence type="ECO:0000259" key="4">
    <source>
        <dbReference type="Pfam" id="PF17764"/>
    </source>
</evidence>
<dbReference type="InterPro" id="IPR041222">
    <property type="entry name" value="PriA_3primeBD"/>
</dbReference>
<keyword evidence="3" id="KW-0238">DNA-binding</keyword>
<evidence type="ECO:0000256" key="1">
    <source>
        <dbReference type="ARBA" id="ARBA00022741"/>
    </source>
</evidence>
<dbReference type="InterPro" id="IPR027417">
    <property type="entry name" value="P-loop_NTPase"/>
</dbReference>
<proteinExistence type="predicted"/>
<dbReference type="Pfam" id="PF17764">
    <property type="entry name" value="PriA_3primeBD"/>
    <property type="match status" value="1"/>
</dbReference>
<protein>
    <submittedName>
        <fullName evidence="5">Unannotated protein</fullName>
    </submittedName>
</protein>
<organism evidence="5">
    <name type="scientific">freshwater metagenome</name>
    <dbReference type="NCBI Taxonomy" id="449393"/>
    <lineage>
        <taxon>unclassified sequences</taxon>
        <taxon>metagenomes</taxon>
        <taxon>ecological metagenomes</taxon>
    </lineage>
</organism>
<dbReference type="PANTHER" id="PTHR30580">
    <property type="entry name" value="PRIMOSOMAL PROTEIN N"/>
    <property type="match status" value="1"/>
</dbReference>
<name>A0A6J5YJZ7_9ZZZZ</name>
<dbReference type="Gene3D" id="3.40.1440.60">
    <property type="entry name" value="PriA, 3(prime) DNA-binding domain"/>
    <property type="match status" value="1"/>
</dbReference>